<evidence type="ECO:0000313" key="2">
    <source>
        <dbReference type="Proteomes" id="UP001209540"/>
    </source>
</evidence>
<dbReference type="AlphaFoldDB" id="A0AAD5JMB4"/>
<gene>
    <name evidence="1" type="ORF">BDA99DRAFT_286371</name>
</gene>
<evidence type="ECO:0000313" key="1">
    <source>
        <dbReference type="EMBL" id="KAI9245520.1"/>
    </source>
</evidence>
<comment type="caution">
    <text evidence="1">The sequence shown here is derived from an EMBL/GenBank/DDBJ whole genome shotgun (WGS) entry which is preliminary data.</text>
</comment>
<organism evidence="1 2">
    <name type="scientific">Phascolomyces articulosus</name>
    <dbReference type="NCBI Taxonomy" id="60185"/>
    <lineage>
        <taxon>Eukaryota</taxon>
        <taxon>Fungi</taxon>
        <taxon>Fungi incertae sedis</taxon>
        <taxon>Mucoromycota</taxon>
        <taxon>Mucoromycotina</taxon>
        <taxon>Mucoromycetes</taxon>
        <taxon>Mucorales</taxon>
        <taxon>Lichtheimiaceae</taxon>
        <taxon>Phascolomyces</taxon>
    </lineage>
</organism>
<accession>A0AAD5JMB4</accession>
<dbReference type="EMBL" id="JAIXMP010000051">
    <property type="protein sequence ID" value="KAI9245520.1"/>
    <property type="molecule type" value="Genomic_DNA"/>
</dbReference>
<sequence>MSEQDLFHVIWFPCLHTTFEDSPVILTSGETQSSACNELVKLRGNEERGAFKVDLRAVLESINNENNKNIIKTYDLANCEVAKEGNIEKKNVVDHAKLMVKATVILDEISKLSRLSFKEAKKIGVINLLISGLKTVFVQMKYSHNEEGYIAQTFEKSINFPICRKNIKDFFTTSLPQQLLWKQRAEKNLNVLRDGLNADNSNFGPAPVKEGTSYIKPTCCHLKRPTQVNKLENALTPVLSVGRCRCGHPAAYREPFATCPLMEEILEELSFTFGTIPEFKQDMHPLDYVINHLPRSEIGLSRGK</sequence>
<proteinExistence type="predicted"/>
<reference evidence="1" key="1">
    <citation type="journal article" date="2022" name="IScience">
        <title>Evolution of zygomycete secretomes and the origins of terrestrial fungal ecologies.</title>
        <authorList>
            <person name="Chang Y."/>
            <person name="Wang Y."/>
            <person name="Mondo S."/>
            <person name="Ahrendt S."/>
            <person name="Andreopoulos W."/>
            <person name="Barry K."/>
            <person name="Beard J."/>
            <person name="Benny G.L."/>
            <person name="Blankenship S."/>
            <person name="Bonito G."/>
            <person name="Cuomo C."/>
            <person name="Desiro A."/>
            <person name="Gervers K.A."/>
            <person name="Hundley H."/>
            <person name="Kuo A."/>
            <person name="LaButti K."/>
            <person name="Lang B.F."/>
            <person name="Lipzen A."/>
            <person name="O'Donnell K."/>
            <person name="Pangilinan J."/>
            <person name="Reynolds N."/>
            <person name="Sandor L."/>
            <person name="Smith M.E."/>
            <person name="Tsang A."/>
            <person name="Grigoriev I.V."/>
            <person name="Stajich J.E."/>
            <person name="Spatafora J.W."/>
        </authorList>
    </citation>
    <scope>NUCLEOTIDE SEQUENCE</scope>
    <source>
        <strain evidence="1">RSA 2281</strain>
    </source>
</reference>
<reference evidence="1" key="2">
    <citation type="submission" date="2023-02" db="EMBL/GenBank/DDBJ databases">
        <authorList>
            <consortium name="DOE Joint Genome Institute"/>
            <person name="Mondo S.J."/>
            <person name="Chang Y."/>
            <person name="Wang Y."/>
            <person name="Ahrendt S."/>
            <person name="Andreopoulos W."/>
            <person name="Barry K."/>
            <person name="Beard J."/>
            <person name="Benny G.L."/>
            <person name="Blankenship S."/>
            <person name="Bonito G."/>
            <person name="Cuomo C."/>
            <person name="Desiro A."/>
            <person name="Gervers K.A."/>
            <person name="Hundley H."/>
            <person name="Kuo A."/>
            <person name="LaButti K."/>
            <person name="Lang B.F."/>
            <person name="Lipzen A."/>
            <person name="O'Donnell K."/>
            <person name="Pangilinan J."/>
            <person name="Reynolds N."/>
            <person name="Sandor L."/>
            <person name="Smith M.W."/>
            <person name="Tsang A."/>
            <person name="Grigoriev I.V."/>
            <person name="Stajich J.E."/>
            <person name="Spatafora J.W."/>
        </authorList>
    </citation>
    <scope>NUCLEOTIDE SEQUENCE</scope>
    <source>
        <strain evidence="1">RSA 2281</strain>
    </source>
</reference>
<dbReference type="Proteomes" id="UP001209540">
    <property type="component" value="Unassembled WGS sequence"/>
</dbReference>
<keyword evidence="2" id="KW-1185">Reference proteome</keyword>
<protein>
    <submittedName>
        <fullName evidence="1">Uncharacterized protein</fullName>
    </submittedName>
</protein>
<name>A0AAD5JMB4_9FUNG</name>